<reference evidence="1 2" key="1">
    <citation type="submission" date="2017-07" db="EMBL/GenBank/DDBJ databases">
        <authorList>
            <person name="Talla V."/>
            <person name="Backstrom N."/>
        </authorList>
    </citation>
    <scope>NUCLEOTIDE SEQUENCE [LARGE SCALE GENOMIC DNA]</scope>
</reference>
<dbReference type="Proteomes" id="UP000324832">
    <property type="component" value="Unassembled WGS sequence"/>
</dbReference>
<name>A0A5E4PRX1_9NEOP</name>
<sequence length="72" mass="8223">MTSKMTALAPYKYLNRKALNTGLSGKVDVKENVCLTSRNVQIGSIPQEHHQTASNVPQEDPDYYWTLHRTIY</sequence>
<gene>
    <name evidence="1" type="ORF">LSINAPIS_LOCUS1352</name>
</gene>
<evidence type="ECO:0000313" key="1">
    <source>
        <dbReference type="EMBL" id="VVC87831.1"/>
    </source>
</evidence>
<accession>A0A5E4PRX1</accession>
<dbReference type="EMBL" id="FZQP02000204">
    <property type="protein sequence ID" value="VVC87831.1"/>
    <property type="molecule type" value="Genomic_DNA"/>
</dbReference>
<protein>
    <submittedName>
        <fullName evidence="1">Uncharacterized protein</fullName>
    </submittedName>
</protein>
<dbReference type="AlphaFoldDB" id="A0A5E4PRX1"/>
<keyword evidence="2" id="KW-1185">Reference proteome</keyword>
<proteinExistence type="predicted"/>
<evidence type="ECO:0000313" key="2">
    <source>
        <dbReference type="Proteomes" id="UP000324832"/>
    </source>
</evidence>
<organism evidence="1 2">
    <name type="scientific">Leptidea sinapis</name>
    <dbReference type="NCBI Taxonomy" id="189913"/>
    <lineage>
        <taxon>Eukaryota</taxon>
        <taxon>Metazoa</taxon>
        <taxon>Ecdysozoa</taxon>
        <taxon>Arthropoda</taxon>
        <taxon>Hexapoda</taxon>
        <taxon>Insecta</taxon>
        <taxon>Pterygota</taxon>
        <taxon>Neoptera</taxon>
        <taxon>Endopterygota</taxon>
        <taxon>Lepidoptera</taxon>
        <taxon>Glossata</taxon>
        <taxon>Ditrysia</taxon>
        <taxon>Papilionoidea</taxon>
        <taxon>Pieridae</taxon>
        <taxon>Dismorphiinae</taxon>
        <taxon>Leptidea</taxon>
    </lineage>
</organism>